<dbReference type="PANTHER" id="PTHR45766:SF6">
    <property type="entry name" value="SWI_SNF-RELATED MATRIX-ASSOCIATED ACTIN-DEPENDENT REGULATOR OF CHROMATIN SUBFAMILY A-LIKE PROTEIN 1"/>
    <property type="match status" value="1"/>
</dbReference>
<gene>
    <name evidence="5" type="ORF">UFOVP1309_76</name>
</gene>
<dbReference type="InterPro" id="IPR002941">
    <property type="entry name" value="DNA_methylase_N4/N6"/>
</dbReference>
<dbReference type="InterPro" id="IPR029063">
    <property type="entry name" value="SAM-dependent_MTases_sf"/>
</dbReference>
<dbReference type="PROSITE" id="PS51192">
    <property type="entry name" value="HELICASE_ATP_BIND_1"/>
    <property type="match status" value="1"/>
</dbReference>
<dbReference type="Gene3D" id="3.40.50.300">
    <property type="entry name" value="P-loop containing nucleotide triphosphate hydrolases"/>
    <property type="match status" value="2"/>
</dbReference>
<dbReference type="InterPro" id="IPR001650">
    <property type="entry name" value="Helicase_C-like"/>
</dbReference>
<dbReference type="Pfam" id="PF01555">
    <property type="entry name" value="N6_N4_Mtase"/>
    <property type="match status" value="1"/>
</dbReference>
<dbReference type="InterPro" id="IPR001091">
    <property type="entry name" value="RM_Methyltransferase"/>
</dbReference>
<sequence>MEYEDFVKAKRRSEVATGHVPSDLNEHLFDFQHAIVSWAVRRGRAAIFADTGLGKTLMQLSWADEVASHTKGIVVILAPLAVSEQTIEQGKTFGIEVTRIPHGESPSAPGIWITNYERIGALNFAELHGIVLDESSILKSHNGKTRTAIIESCQSIPYRLSCTATPSPNDFDELGNQCEFLGVMTRSEMLATYFINDAGDTGTWILKGWGQSRFWEWMGSWAVVLRSPADIGFDGSRYDLPKLQYHEHVVATDTVGDELFSRPAMGLAERRKAQRDSIQARCKALADIVNAEPNEPWLIWCHLNDEADLVESLLSDCINVQGSDSPEVKTKNMMAFTHGDLRVLCSKPKICGYGMNWQHCARMAFVGLDDSFEKFYQAVRRCYRFGQKREVQVHIFTAENEGQILQNIKRKELQHHEMSANMIEHMKDIMNKELAGTSNIVDEYKEDTFKRDNFTVHMGDCVKWTRRMEDNSIDYSVFSPPFADLFTYSNSDHDMGNCKNDTEFVNQLKFLIAELFRVVKQGRNVSFHCMNLPTTKMRQGFIGLRDFRGDLIRAFQDAGFIYHSEVCIWKDPVVAMQRTKALGLLHKTIRENGTMSRMGLPDYVVTMRKPGEIEERVTHGDDLPVMLWQKYASPIWDDINQSRTLNKMPARDENDLKHMCPLQLDVIERCIHLWTNPGELIFSPFTGIGSEGYCAVKMGRKFVGTELKPSYFELACQNIEDAEKEQVGLFS</sequence>
<name>A0A6J5RQQ5_9CAUD</name>
<evidence type="ECO:0000256" key="3">
    <source>
        <dbReference type="ARBA" id="ARBA00022801"/>
    </source>
</evidence>
<reference evidence="5" key="1">
    <citation type="submission" date="2020-05" db="EMBL/GenBank/DDBJ databases">
        <authorList>
            <person name="Chiriac C."/>
            <person name="Salcher M."/>
            <person name="Ghai R."/>
            <person name="Kavagutti S V."/>
        </authorList>
    </citation>
    <scope>NUCLEOTIDE SEQUENCE</scope>
</reference>
<evidence type="ECO:0000259" key="4">
    <source>
        <dbReference type="PROSITE" id="PS51192"/>
    </source>
</evidence>
<dbReference type="Pfam" id="PF00271">
    <property type="entry name" value="Helicase_C"/>
    <property type="match status" value="1"/>
</dbReference>
<accession>A0A6J5RQQ5</accession>
<proteinExistence type="predicted"/>
<dbReference type="InterPro" id="IPR027417">
    <property type="entry name" value="P-loop_NTPase"/>
</dbReference>
<dbReference type="SUPFAM" id="SSF53335">
    <property type="entry name" value="S-adenosyl-L-methionine-dependent methyltransferases"/>
    <property type="match status" value="1"/>
</dbReference>
<evidence type="ECO:0000313" key="5">
    <source>
        <dbReference type="EMBL" id="CAB4198362.1"/>
    </source>
</evidence>
<evidence type="ECO:0000256" key="2">
    <source>
        <dbReference type="ARBA" id="ARBA00022679"/>
    </source>
</evidence>
<dbReference type="PANTHER" id="PTHR45766">
    <property type="entry name" value="DNA ANNEALING HELICASE AND ENDONUCLEASE ZRANB3 FAMILY MEMBER"/>
    <property type="match status" value="1"/>
</dbReference>
<dbReference type="GO" id="GO:0003677">
    <property type="term" value="F:DNA binding"/>
    <property type="evidence" value="ECO:0007669"/>
    <property type="project" value="InterPro"/>
</dbReference>
<evidence type="ECO:0000256" key="1">
    <source>
        <dbReference type="ARBA" id="ARBA00022603"/>
    </source>
</evidence>
<keyword evidence="3" id="KW-0378">Hydrolase</keyword>
<dbReference type="SUPFAM" id="SSF52540">
    <property type="entry name" value="P-loop containing nucleoside triphosphate hydrolases"/>
    <property type="match status" value="2"/>
</dbReference>
<keyword evidence="2" id="KW-0808">Transferase</keyword>
<organism evidence="5">
    <name type="scientific">uncultured Caudovirales phage</name>
    <dbReference type="NCBI Taxonomy" id="2100421"/>
    <lineage>
        <taxon>Viruses</taxon>
        <taxon>Duplodnaviria</taxon>
        <taxon>Heunggongvirae</taxon>
        <taxon>Uroviricota</taxon>
        <taxon>Caudoviricetes</taxon>
        <taxon>Peduoviridae</taxon>
        <taxon>Maltschvirus</taxon>
        <taxon>Maltschvirus maltsch</taxon>
    </lineage>
</organism>
<keyword evidence="1" id="KW-0489">Methyltransferase</keyword>
<dbReference type="SMART" id="SM00487">
    <property type="entry name" value="DEXDc"/>
    <property type="match status" value="1"/>
</dbReference>
<dbReference type="GO" id="GO:0008170">
    <property type="term" value="F:N-methyltransferase activity"/>
    <property type="evidence" value="ECO:0007669"/>
    <property type="project" value="InterPro"/>
</dbReference>
<dbReference type="PRINTS" id="PR00508">
    <property type="entry name" value="S21N4MTFRASE"/>
</dbReference>
<feature type="domain" description="Helicase ATP-binding" evidence="4">
    <location>
        <begin position="36"/>
        <end position="184"/>
    </location>
</feature>
<dbReference type="EMBL" id="LR797271">
    <property type="protein sequence ID" value="CAB4198362.1"/>
    <property type="molecule type" value="Genomic_DNA"/>
</dbReference>
<dbReference type="Gene3D" id="3.40.50.150">
    <property type="entry name" value="Vaccinia Virus protein VP39"/>
    <property type="match status" value="1"/>
</dbReference>
<dbReference type="GO" id="GO:0032259">
    <property type="term" value="P:methylation"/>
    <property type="evidence" value="ECO:0007669"/>
    <property type="project" value="UniProtKB-KW"/>
</dbReference>
<dbReference type="GO" id="GO:0016787">
    <property type="term" value="F:hydrolase activity"/>
    <property type="evidence" value="ECO:0007669"/>
    <property type="project" value="UniProtKB-KW"/>
</dbReference>
<dbReference type="InterPro" id="IPR014001">
    <property type="entry name" value="Helicase_ATP-bd"/>
</dbReference>
<protein>
    <submittedName>
        <fullName evidence="5">DEXDc domain containing protein</fullName>
    </submittedName>
</protein>